<sequence length="182" mass="19808">MLSWVVILGITAIITISVLIPRVAGATPYVILTGSMEPAMPPGTLVVAKPVDPEKIGVGTVVTYQLKSGEPTVVTHRVTQVGITSTGQYRLTTQGDANNTPDEKLVRPVQIRGERWYYVPYVGYVTNLVTGSQRHAFTVLAVIGLFGYAAWMFVGAARDRRRPSGEPTDIDTPQTRKEPVRS</sequence>
<evidence type="ECO:0000256" key="3">
    <source>
        <dbReference type="ARBA" id="ARBA00022989"/>
    </source>
</evidence>
<protein>
    <submittedName>
        <fullName evidence="7">Signal peptidase I</fullName>
        <ecNumber evidence="7">3.4.21.89</ecNumber>
    </submittedName>
</protein>
<dbReference type="GO" id="GO:0009003">
    <property type="term" value="F:signal peptidase activity"/>
    <property type="evidence" value="ECO:0007669"/>
    <property type="project" value="UniProtKB-EC"/>
</dbReference>
<dbReference type="AlphaFoldDB" id="A0A2P2BY83"/>
<evidence type="ECO:0000256" key="6">
    <source>
        <dbReference type="SAM" id="Phobius"/>
    </source>
</evidence>
<evidence type="ECO:0000313" key="7">
    <source>
        <dbReference type="EMBL" id="CUR54683.1"/>
    </source>
</evidence>
<dbReference type="InterPro" id="IPR036286">
    <property type="entry name" value="LexA/Signal_pep-like_sf"/>
</dbReference>
<dbReference type="GO" id="GO:0016020">
    <property type="term" value="C:membrane"/>
    <property type="evidence" value="ECO:0007669"/>
    <property type="project" value="UniProtKB-SubCell"/>
</dbReference>
<comment type="subcellular location">
    <subcellularLocation>
        <location evidence="1">Membrane</location>
    </subcellularLocation>
</comment>
<evidence type="ECO:0000256" key="4">
    <source>
        <dbReference type="ARBA" id="ARBA00023136"/>
    </source>
</evidence>
<dbReference type="SUPFAM" id="SSF51306">
    <property type="entry name" value="LexA/Signal peptidase"/>
    <property type="match status" value="1"/>
</dbReference>
<dbReference type="InterPro" id="IPR019533">
    <property type="entry name" value="Peptidase_S26"/>
</dbReference>
<proteinExistence type="predicted"/>
<dbReference type="NCBIfam" id="TIGR02228">
    <property type="entry name" value="sigpep_I_arch"/>
    <property type="match status" value="1"/>
</dbReference>
<evidence type="ECO:0000256" key="1">
    <source>
        <dbReference type="ARBA" id="ARBA00004370"/>
    </source>
</evidence>
<dbReference type="EMBL" id="CZKA01000014">
    <property type="protein sequence ID" value="CUR54683.1"/>
    <property type="molecule type" value="Genomic_DNA"/>
</dbReference>
<evidence type="ECO:0000256" key="5">
    <source>
        <dbReference type="SAM" id="MobiDB-lite"/>
    </source>
</evidence>
<evidence type="ECO:0000256" key="2">
    <source>
        <dbReference type="ARBA" id="ARBA00022692"/>
    </source>
</evidence>
<keyword evidence="7" id="KW-0378">Hydrolase</keyword>
<dbReference type="CDD" id="cd06530">
    <property type="entry name" value="S26_SPase_I"/>
    <property type="match status" value="1"/>
</dbReference>
<dbReference type="PANTHER" id="PTHR10806">
    <property type="entry name" value="SIGNAL PEPTIDASE COMPLEX CATALYTIC SUBUNIT SEC11"/>
    <property type="match status" value="1"/>
</dbReference>
<keyword evidence="3 6" id="KW-1133">Transmembrane helix</keyword>
<keyword evidence="4 6" id="KW-0472">Membrane</keyword>
<keyword evidence="2 6" id="KW-0812">Transmembrane</keyword>
<organism evidence="7">
    <name type="scientific">metagenome</name>
    <dbReference type="NCBI Taxonomy" id="256318"/>
    <lineage>
        <taxon>unclassified sequences</taxon>
        <taxon>metagenomes</taxon>
    </lineage>
</organism>
<gene>
    <name evidence="7" type="ORF">NOCA2210033</name>
</gene>
<dbReference type="InterPro" id="IPR001733">
    <property type="entry name" value="Peptidase_S26B"/>
</dbReference>
<dbReference type="PANTHER" id="PTHR10806:SF6">
    <property type="entry name" value="SIGNAL PEPTIDASE COMPLEX CATALYTIC SUBUNIT SEC11"/>
    <property type="match status" value="1"/>
</dbReference>
<name>A0A2P2BY83_9ZZZZ</name>
<dbReference type="GO" id="GO:0006465">
    <property type="term" value="P:signal peptide processing"/>
    <property type="evidence" value="ECO:0007669"/>
    <property type="project" value="InterPro"/>
</dbReference>
<feature type="region of interest" description="Disordered" evidence="5">
    <location>
        <begin position="160"/>
        <end position="182"/>
    </location>
</feature>
<dbReference type="GO" id="GO:0004252">
    <property type="term" value="F:serine-type endopeptidase activity"/>
    <property type="evidence" value="ECO:0007669"/>
    <property type="project" value="InterPro"/>
</dbReference>
<accession>A0A2P2BY83</accession>
<reference evidence="7" key="1">
    <citation type="submission" date="2015-08" db="EMBL/GenBank/DDBJ databases">
        <authorList>
            <person name="Babu N.S."/>
            <person name="Beckwith C.J."/>
            <person name="Beseler K.G."/>
            <person name="Brison A."/>
            <person name="Carone J.V."/>
            <person name="Caskin T.P."/>
            <person name="Diamond M."/>
            <person name="Durham M.E."/>
            <person name="Foxe J.M."/>
            <person name="Go M."/>
            <person name="Henderson B.A."/>
            <person name="Jones I.B."/>
            <person name="McGettigan J.A."/>
            <person name="Micheletti S.J."/>
            <person name="Nasrallah M.E."/>
            <person name="Ortiz D."/>
            <person name="Piller C.R."/>
            <person name="Privatt S.R."/>
            <person name="Schneider S.L."/>
            <person name="Sharp S."/>
            <person name="Smith T.C."/>
            <person name="Stanton J.D."/>
            <person name="Ullery H.E."/>
            <person name="Wilson R.J."/>
            <person name="Serrano M.G."/>
            <person name="Buck G."/>
            <person name="Lee V."/>
            <person name="Wang Y."/>
            <person name="Carvalho R."/>
            <person name="Voegtly L."/>
            <person name="Shi R."/>
            <person name="Duckworth R."/>
            <person name="Johnson A."/>
            <person name="Loviza R."/>
            <person name="Walstead R."/>
            <person name="Shah Z."/>
            <person name="Kiflezghi M."/>
            <person name="Wade K."/>
            <person name="Ball S.L."/>
            <person name="Bradley K.W."/>
            <person name="Asai D.J."/>
            <person name="Bowman C.A."/>
            <person name="Russell D.A."/>
            <person name="Pope W.H."/>
            <person name="Jacobs-Sera D."/>
            <person name="Hendrix R.W."/>
            <person name="Hatfull G.F."/>
        </authorList>
    </citation>
    <scope>NUCLEOTIDE SEQUENCE</scope>
</reference>
<dbReference type="EC" id="3.4.21.89" evidence="7"/>
<feature type="transmembrane region" description="Helical" evidence="6">
    <location>
        <begin position="136"/>
        <end position="154"/>
    </location>
</feature>